<gene>
    <name evidence="1" type="ORF">TRITD_3Av1G044000</name>
</gene>
<dbReference type="Proteomes" id="UP000324705">
    <property type="component" value="Chromosome 3A"/>
</dbReference>
<keyword evidence="2" id="KW-1185">Reference proteome</keyword>
<reference evidence="1 2" key="1">
    <citation type="submission" date="2017-09" db="EMBL/GenBank/DDBJ databases">
        <authorList>
            <consortium name="International Durum Wheat Genome Sequencing Consortium (IDWGSC)"/>
            <person name="Milanesi L."/>
        </authorList>
    </citation>
    <scope>NUCLEOTIDE SEQUENCE [LARGE SCALE GENOMIC DNA]</scope>
    <source>
        <strain evidence="2">cv. Svevo</strain>
    </source>
</reference>
<dbReference type="AlphaFoldDB" id="A0A9R0REZ3"/>
<proteinExistence type="predicted"/>
<evidence type="ECO:0000313" key="1">
    <source>
        <dbReference type="EMBL" id="VAH58367.1"/>
    </source>
</evidence>
<evidence type="ECO:0000313" key="2">
    <source>
        <dbReference type="Proteomes" id="UP000324705"/>
    </source>
</evidence>
<dbReference type="OMA" id="WKQEILH"/>
<dbReference type="EMBL" id="LT934115">
    <property type="protein sequence ID" value="VAH58367.1"/>
    <property type="molecule type" value="Genomic_DNA"/>
</dbReference>
<accession>A0A9R0REZ3</accession>
<dbReference type="Gramene" id="TRITD3Av1G044000.1">
    <property type="protein sequence ID" value="TRITD3Av1G044000.1"/>
    <property type="gene ID" value="TRITD3Av1G044000"/>
</dbReference>
<organism evidence="1 2">
    <name type="scientific">Triticum turgidum subsp. durum</name>
    <name type="common">Durum wheat</name>
    <name type="synonym">Triticum durum</name>
    <dbReference type="NCBI Taxonomy" id="4567"/>
    <lineage>
        <taxon>Eukaryota</taxon>
        <taxon>Viridiplantae</taxon>
        <taxon>Streptophyta</taxon>
        <taxon>Embryophyta</taxon>
        <taxon>Tracheophyta</taxon>
        <taxon>Spermatophyta</taxon>
        <taxon>Magnoliopsida</taxon>
        <taxon>Liliopsida</taxon>
        <taxon>Poales</taxon>
        <taxon>Poaceae</taxon>
        <taxon>BOP clade</taxon>
        <taxon>Pooideae</taxon>
        <taxon>Triticodae</taxon>
        <taxon>Triticeae</taxon>
        <taxon>Triticinae</taxon>
        <taxon>Triticum</taxon>
    </lineage>
</organism>
<sequence length="167" mass="18833">MVDAFFDGQTIHVKQRRKKGFPLTPMRNVQRVYAAWKHWKREILHSRHAEAPLLLAPPPRRQLQDDDYAMAASSSLYVDCPVAHAASRASAFGGPPAASLDMSMVMQTKCKPGRSRLGLDSGERGFVDQLWVISVYFNWRAQVPCQLSVNTKDGKCFRSKSQCPQEI</sequence>
<name>A0A9R0REZ3_TRITD</name>
<protein>
    <submittedName>
        <fullName evidence="1">Uncharacterized protein</fullName>
    </submittedName>
</protein>